<evidence type="ECO:0000313" key="11">
    <source>
        <dbReference type="Proteomes" id="UP000196053"/>
    </source>
</evidence>
<evidence type="ECO:0000256" key="1">
    <source>
        <dbReference type="ARBA" id="ARBA00004937"/>
    </source>
</evidence>
<dbReference type="Proteomes" id="UP000196053">
    <property type="component" value="Chromosome I"/>
</dbReference>
<accession>A0A0K8J5B9</accession>
<feature type="binding site" evidence="7">
    <location>
        <position position="230"/>
    </location>
    <ligand>
        <name>substrate</name>
    </ligand>
</feature>
<feature type="binding site" evidence="7">
    <location>
        <position position="196"/>
    </location>
    <ligand>
        <name>substrate</name>
    </ligand>
</feature>
<name>A0A0K8J5B9_9FIRM</name>
<evidence type="ECO:0000259" key="9">
    <source>
        <dbReference type="Pfam" id="PF02781"/>
    </source>
</evidence>
<dbReference type="InterPro" id="IPR022675">
    <property type="entry name" value="G6P_DH_C"/>
</dbReference>
<feature type="binding site" evidence="7">
    <location>
        <position position="162"/>
    </location>
    <ligand>
        <name>NADP(+)</name>
        <dbReference type="ChEBI" id="CHEBI:58349"/>
    </ligand>
</feature>
<keyword evidence="4 7" id="KW-0521">NADP</keyword>
<dbReference type="GO" id="GO:0009051">
    <property type="term" value="P:pentose-phosphate shunt, oxidative branch"/>
    <property type="evidence" value="ECO:0007669"/>
    <property type="project" value="TreeGrafter"/>
</dbReference>
<dbReference type="HAMAP" id="MF_00966">
    <property type="entry name" value="G6PD"/>
    <property type="match status" value="1"/>
</dbReference>
<sequence>MIVNNNMIGGENNLSAIMVIFGGTGDLTHRKLMPALYNMLLDGLLPEKFRVVSIGRRDKTEEEYRNEVRTSIDKHSRNKVDPDKWAILNDMIKYYRFDFRDLEGYSLLKDYLYQLDKAAGTMGNRIYYLAVAPEYFETIVQGLYKSKMTKIEGAWSRLVIEKPFGKDLITARQLNQKLLEVFDESNIYRIDHYLGKEMIQNIMVLRFGNLIFESLWNNKFIDNIQISLTEKLGVGSRGGYYENSGAMRDMVQNHIMQILSLVAMEPPIKLDTDSIRTEKLKVIEAIEEISPEFLRDNIVFGQYGRGIIDGVPVQGYREEENVPKDSMTETFVALKLHINNFRWAGTPFYIRTGKRLGTYGAEIVIQFKALPNILYFKDSNIQEPNLLVIRIQPNVGVFFQFNTKDFSTHHDLVTTKMDFSYASPIQGNTPEAYERLIYDILRGDSTLFSRWDEVEAAWTVADKIIGYRKQSKLKFPNYDAGSMGPIRAFELLAKDGRRWWNI</sequence>
<evidence type="ECO:0000256" key="4">
    <source>
        <dbReference type="ARBA" id="ARBA00022857"/>
    </source>
</evidence>
<gene>
    <name evidence="7 10" type="primary">zwf</name>
    <name evidence="10" type="ORF">SD1D_0996</name>
</gene>
<dbReference type="UniPathway" id="UPA00115">
    <property type="reaction ID" value="UER00408"/>
</dbReference>
<dbReference type="SUPFAM" id="SSF55347">
    <property type="entry name" value="Glyceraldehyde-3-phosphate dehydrogenase-like, C-terminal domain"/>
    <property type="match status" value="1"/>
</dbReference>
<dbReference type="InterPro" id="IPR022674">
    <property type="entry name" value="G6P_DH_NAD-bd"/>
</dbReference>
<comment type="catalytic activity">
    <reaction evidence="7">
        <text>D-glucose 6-phosphate + NADP(+) = 6-phospho-D-glucono-1,5-lactone + NADPH + H(+)</text>
        <dbReference type="Rhea" id="RHEA:15841"/>
        <dbReference type="ChEBI" id="CHEBI:15378"/>
        <dbReference type="ChEBI" id="CHEBI:57783"/>
        <dbReference type="ChEBI" id="CHEBI:57955"/>
        <dbReference type="ChEBI" id="CHEBI:58349"/>
        <dbReference type="ChEBI" id="CHEBI:61548"/>
        <dbReference type="EC" id="1.1.1.49"/>
    </reaction>
</comment>
<dbReference type="GO" id="GO:0005829">
    <property type="term" value="C:cytosol"/>
    <property type="evidence" value="ECO:0007669"/>
    <property type="project" value="TreeGrafter"/>
</dbReference>
<evidence type="ECO:0000259" key="8">
    <source>
        <dbReference type="Pfam" id="PF00479"/>
    </source>
</evidence>
<dbReference type="GO" id="GO:0050661">
    <property type="term" value="F:NADP binding"/>
    <property type="evidence" value="ECO:0007669"/>
    <property type="project" value="UniProtKB-UniRule"/>
</dbReference>
<dbReference type="InterPro" id="IPR001282">
    <property type="entry name" value="G6P_DH"/>
</dbReference>
<keyword evidence="3 7" id="KW-0313">Glucose metabolism</keyword>
<evidence type="ECO:0000256" key="5">
    <source>
        <dbReference type="ARBA" id="ARBA00023002"/>
    </source>
</evidence>
<comment type="similarity">
    <text evidence="2 7">Belongs to the glucose-6-phosphate dehydrogenase family.</text>
</comment>
<feature type="binding site" evidence="7">
    <location>
        <position position="354"/>
    </location>
    <ligand>
        <name>substrate</name>
    </ligand>
</feature>
<dbReference type="EC" id="1.1.1.49" evidence="7"/>
<dbReference type="PANTHER" id="PTHR23429:SF0">
    <property type="entry name" value="GLUCOSE-6-PHOSPHATE 1-DEHYDROGENASE"/>
    <property type="match status" value="1"/>
</dbReference>
<dbReference type="SUPFAM" id="SSF51735">
    <property type="entry name" value="NAD(P)-binding Rossmann-fold domains"/>
    <property type="match status" value="1"/>
</dbReference>
<dbReference type="PANTHER" id="PTHR23429">
    <property type="entry name" value="GLUCOSE-6-PHOSPHATE 1-DEHYDROGENASE G6PD"/>
    <property type="match status" value="1"/>
</dbReference>
<evidence type="ECO:0000256" key="6">
    <source>
        <dbReference type="ARBA" id="ARBA00023277"/>
    </source>
</evidence>
<keyword evidence="11" id="KW-1185">Reference proteome</keyword>
<feature type="binding site" evidence="7">
    <location>
        <position position="56"/>
    </location>
    <ligand>
        <name>NADP(+)</name>
        <dbReference type="ChEBI" id="CHEBI:58349"/>
    </ligand>
</feature>
<dbReference type="InterPro" id="IPR036291">
    <property type="entry name" value="NAD(P)-bd_dom_sf"/>
</dbReference>
<comment type="function">
    <text evidence="7">Catalyzes the oxidation of glucose 6-phosphate to 6-phosphogluconolactone.</text>
</comment>
<dbReference type="PIRSF" id="PIRSF000110">
    <property type="entry name" value="G6PD"/>
    <property type="match status" value="1"/>
</dbReference>
<comment type="pathway">
    <text evidence="1 7">Carbohydrate degradation; pentose phosphate pathway; D-ribulose 5-phosphate from D-glucose 6-phosphate (oxidative stage): step 1/3.</text>
</comment>
<dbReference type="Gene3D" id="3.30.360.10">
    <property type="entry name" value="Dihydrodipicolinate Reductase, domain 2"/>
    <property type="match status" value="1"/>
</dbReference>
<evidence type="ECO:0000256" key="7">
    <source>
        <dbReference type="HAMAP-Rule" id="MF_00966"/>
    </source>
</evidence>
<dbReference type="Gene3D" id="3.40.50.720">
    <property type="entry name" value="NAD(P)-binding Rossmann-like Domain"/>
    <property type="match status" value="1"/>
</dbReference>
<dbReference type="PRINTS" id="PR00079">
    <property type="entry name" value="G6PDHDRGNASE"/>
</dbReference>
<feature type="active site" description="Proton acceptor" evidence="7">
    <location>
        <position position="254"/>
    </location>
</feature>
<feature type="domain" description="Glucose-6-phosphate dehydrogenase NAD-binding" evidence="8">
    <location>
        <begin position="19"/>
        <end position="201"/>
    </location>
</feature>
<dbReference type="NCBIfam" id="TIGR00871">
    <property type="entry name" value="zwf"/>
    <property type="match status" value="1"/>
</dbReference>
<dbReference type="GO" id="GO:0004345">
    <property type="term" value="F:glucose-6-phosphate dehydrogenase activity"/>
    <property type="evidence" value="ECO:0007669"/>
    <property type="project" value="UniProtKB-UniRule"/>
</dbReference>
<evidence type="ECO:0000256" key="3">
    <source>
        <dbReference type="ARBA" id="ARBA00022526"/>
    </source>
</evidence>
<dbReference type="KEGG" id="hsd:SD1D_0996"/>
<keyword evidence="6 7" id="KW-0119">Carbohydrate metabolism</keyword>
<evidence type="ECO:0000313" key="10">
    <source>
        <dbReference type="EMBL" id="CUH92543.1"/>
    </source>
</evidence>
<dbReference type="Pfam" id="PF00479">
    <property type="entry name" value="G6PD_N"/>
    <property type="match status" value="1"/>
</dbReference>
<feature type="binding site" evidence="7">
    <location>
        <position position="192"/>
    </location>
    <ligand>
        <name>substrate</name>
    </ligand>
</feature>
<dbReference type="AlphaFoldDB" id="A0A0K8J5B9"/>
<keyword evidence="5 7" id="KW-0560">Oxidoreductase</keyword>
<comment type="caution">
    <text evidence="7">Lacks conserved residue(s) required for the propagation of feature annotation.</text>
</comment>
<proteinExistence type="inferred from homology"/>
<organism evidence="10 11">
    <name type="scientific">Herbinix luporum</name>
    <dbReference type="NCBI Taxonomy" id="1679721"/>
    <lineage>
        <taxon>Bacteria</taxon>
        <taxon>Bacillati</taxon>
        <taxon>Bacillota</taxon>
        <taxon>Clostridia</taxon>
        <taxon>Lachnospirales</taxon>
        <taxon>Lachnospiraceae</taxon>
        <taxon>Herbinix</taxon>
    </lineage>
</organism>
<dbReference type="RefSeq" id="WP_197687600.1">
    <property type="nucleotide sequence ID" value="NZ_DUPS01000029.1"/>
</dbReference>
<feature type="binding site" evidence="7">
    <location>
        <begin position="98"/>
        <end position="99"/>
    </location>
    <ligand>
        <name>NADP(+)</name>
        <dbReference type="ChEBI" id="CHEBI:58349"/>
    </ligand>
</feature>
<dbReference type="PROSITE" id="PS00069">
    <property type="entry name" value="G6P_DEHYDROGENASE"/>
    <property type="match status" value="1"/>
</dbReference>
<dbReference type="EMBL" id="LN879430">
    <property type="protein sequence ID" value="CUH92543.1"/>
    <property type="molecule type" value="Genomic_DNA"/>
</dbReference>
<protein>
    <recommendedName>
        <fullName evidence="7">Glucose-6-phosphate 1-dehydrogenase</fullName>
        <shortName evidence="7">G6PD</shortName>
        <ecNumber evidence="7">1.1.1.49</ecNumber>
    </recommendedName>
</protein>
<dbReference type="GO" id="GO:0006006">
    <property type="term" value="P:glucose metabolic process"/>
    <property type="evidence" value="ECO:0007669"/>
    <property type="project" value="UniProtKB-KW"/>
</dbReference>
<feature type="domain" description="Glucose-6-phosphate dehydrogenase C-terminal" evidence="9">
    <location>
        <begin position="203"/>
        <end position="500"/>
    </location>
</feature>
<feature type="binding site" evidence="7">
    <location>
        <position position="249"/>
    </location>
    <ligand>
        <name>substrate</name>
    </ligand>
</feature>
<dbReference type="InterPro" id="IPR019796">
    <property type="entry name" value="G6P_DH_AS"/>
</dbReference>
<evidence type="ECO:0000256" key="2">
    <source>
        <dbReference type="ARBA" id="ARBA00009975"/>
    </source>
</evidence>
<dbReference type="Pfam" id="PF02781">
    <property type="entry name" value="G6PD_C"/>
    <property type="match status" value="1"/>
</dbReference>
<reference evidence="11" key="1">
    <citation type="submission" date="2015-09" db="EMBL/GenBank/DDBJ databases">
        <authorList>
            <person name="Wibberg D."/>
        </authorList>
    </citation>
    <scope>NUCLEOTIDE SEQUENCE [LARGE SCALE GENOMIC DNA]</scope>
    <source>
        <strain evidence="11">SD1D</strain>
    </source>
</reference>